<evidence type="ECO:0000313" key="12">
    <source>
        <dbReference type="EMBL" id="GIM66895.1"/>
    </source>
</evidence>
<dbReference type="GO" id="GO:0015385">
    <property type="term" value="F:sodium:proton antiporter activity"/>
    <property type="evidence" value="ECO:0007669"/>
    <property type="project" value="InterPro"/>
</dbReference>
<proteinExistence type="predicted"/>
<feature type="domain" description="Cation/H+ exchanger transmembrane" evidence="11">
    <location>
        <begin position="22"/>
        <end position="436"/>
    </location>
</feature>
<gene>
    <name evidence="12" type="ORF">Aco04nite_03880</name>
</gene>
<dbReference type="Proteomes" id="UP000680865">
    <property type="component" value="Unassembled WGS sequence"/>
</dbReference>
<feature type="transmembrane region" description="Helical" evidence="10">
    <location>
        <begin position="76"/>
        <end position="98"/>
    </location>
</feature>
<comment type="caution">
    <text evidence="12">The sequence shown here is derived from an EMBL/GenBank/DDBJ whole genome shotgun (WGS) entry which is preliminary data.</text>
</comment>
<feature type="transmembrane region" description="Helical" evidence="10">
    <location>
        <begin position="263"/>
        <end position="282"/>
    </location>
</feature>
<keyword evidence="7" id="KW-0406">Ion transport</keyword>
<feature type="transmembrane region" description="Helical" evidence="10">
    <location>
        <begin position="144"/>
        <end position="163"/>
    </location>
</feature>
<dbReference type="AlphaFoldDB" id="A0A919VRN9"/>
<feature type="transmembrane region" description="Helical" evidence="10">
    <location>
        <begin position="47"/>
        <end position="69"/>
    </location>
</feature>
<feature type="transmembrane region" description="Helical" evidence="10">
    <location>
        <begin position="410"/>
        <end position="434"/>
    </location>
</feature>
<sequence length="510" mass="55037">MLIVGAGIVITAVAHRRNLQPGLIVVTLAAAASFLPGMPRLELESEVMLALVVPPLLYSATRGASFTAFGQNLRAIINLGVLLVLGTAAALGFLSSWLLPTIGLAAAFVLGSVLAPPDTITTVSHGEELGLPRRVTTILTGESLVNDATALTLFTIAIGAVSGVHASWGSGIRDFFYNAGVGLAIGAGLALITLWVRRILRNPTLETTLALLVPFTAFLLAEQVHASGILAVVMAAFSISINTSLDPRHQYPGAYRTRLQEEAFWPVVDFLLETFVFAYIGLQLRFVLDDLRQSEDPGLSRTLIAAAVLLLAAIVIRIAGVYALFGRWRLNDLLNKRRLARDPEFARRVEEHRTRRTRGRTRRDTPLGAPTTRETLVVSWTGMRGILTLAAAAGIPETTESGAEFPGRSAIQAIALIVTLGTLLIQGTTIRFLVNWLRLDVREEREQSAAMRQHANDLVNAAATGTADDDYDKQRAALSHAVTEGTVDEETARSLINEIDLRQAARHTLT</sequence>
<keyword evidence="5 10" id="KW-1133">Transmembrane helix</keyword>
<evidence type="ECO:0000259" key="11">
    <source>
        <dbReference type="Pfam" id="PF00999"/>
    </source>
</evidence>
<dbReference type="Pfam" id="PF00999">
    <property type="entry name" value="Na_H_Exchanger"/>
    <property type="match status" value="1"/>
</dbReference>
<dbReference type="GO" id="GO:0098719">
    <property type="term" value="P:sodium ion import across plasma membrane"/>
    <property type="evidence" value="ECO:0007669"/>
    <property type="project" value="TreeGrafter"/>
</dbReference>
<accession>A0A919VRN9</accession>
<dbReference type="GO" id="GO:0015386">
    <property type="term" value="F:potassium:proton antiporter activity"/>
    <property type="evidence" value="ECO:0007669"/>
    <property type="project" value="TreeGrafter"/>
</dbReference>
<keyword evidence="6" id="KW-0915">Sodium</keyword>
<evidence type="ECO:0000256" key="6">
    <source>
        <dbReference type="ARBA" id="ARBA00023053"/>
    </source>
</evidence>
<dbReference type="PANTHER" id="PTHR10110:SF86">
    <property type="entry name" value="SODIUM_HYDROGEN EXCHANGER 7"/>
    <property type="match status" value="1"/>
</dbReference>
<evidence type="ECO:0000256" key="2">
    <source>
        <dbReference type="ARBA" id="ARBA00022448"/>
    </source>
</evidence>
<dbReference type="GO" id="GO:0051453">
    <property type="term" value="P:regulation of intracellular pH"/>
    <property type="evidence" value="ECO:0007669"/>
    <property type="project" value="TreeGrafter"/>
</dbReference>
<evidence type="ECO:0000256" key="1">
    <source>
        <dbReference type="ARBA" id="ARBA00004651"/>
    </source>
</evidence>
<keyword evidence="13" id="KW-1185">Reference proteome</keyword>
<feature type="transmembrane region" description="Helical" evidence="10">
    <location>
        <begin position="303"/>
        <end position="325"/>
    </location>
</feature>
<keyword evidence="8 10" id="KW-0472">Membrane</keyword>
<keyword evidence="4 10" id="KW-0812">Transmembrane</keyword>
<evidence type="ECO:0000256" key="3">
    <source>
        <dbReference type="ARBA" id="ARBA00022475"/>
    </source>
</evidence>
<keyword evidence="2" id="KW-0813">Transport</keyword>
<evidence type="ECO:0000256" key="8">
    <source>
        <dbReference type="ARBA" id="ARBA00023136"/>
    </source>
</evidence>
<feature type="transmembrane region" description="Helical" evidence="10">
    <location>
        <begin position="208"/>
        <end position="241"/>
    </location>
</feature>
<reference evidence="12" key="1">
    <citation type="submission" date="2021-03" db="EMBL/GenBank/DDBJ databases">
        <title>Whole genome shotgun sequence of Actinoplanes consettensis NBRC 14913.</title>
        <authorList>
            <person name="Komaki H."/>
            <person name="Tamura T."/>
        </authorList>
    </citation>
    <scope>NUCLEOTIDE SEQUENCE</scope>
    <source>
        <strain evidence="12">NBRC 14913</strain>
    </source>
</reference>
<keyword evidence="3" id="KW-1003">Cell membrane</keyword>
<dbReference type="InterPro" id="IPR006153">
    <property type="entry name" value="Cation/H_exchanger_TM"/>
</dbReference>
<feature type="transmembrane region" description="Helical" evidence="10">
    <location>
        <begin position="175"/>
        <end position="196"/>
    </location>
</feature>
<evidence type="ECO:0000313" key="13">
    <source>
        <dbReference type="Proteomes" id="UP000680865"/>
    </source>
</evidence>
<dbReference type="InterPro" id="IPR018422">
    <property type="entry name" value="Cation/H_exchanger_CPA1"/>
</dbReference>
<comment type="subcellular location">
    <subcellularLocation>
        <location evidence="1">Cell membrane</location>
        <topology evidence="1">Multi-pass membrane protein</topology>
    </subcellularLocation>
</comment>
<dbReference type="PANTHER" id="PTHR10110">
    <property type="entry name" value="SODIUM/HYDROGEN EXCHANGER"/>
    <property type="match status" value="1"/>
</dbReference>
<evidence type="ECO:0000256" key="9">
    <source>
        <dbReference type="ARBA" id="ARBA00023201"/>
    </source>
</evidence>
<dbReference type="GO" id="GO:0005886">
    <property type="term" value="C:plasma membrane"/>
    <property type="evidence" value="ECO:0007669"/>
    <property type="project" value="UniProtKB-SubCell"/>
</dbReference>
<organism evidence="12 13">
    <name type="scientific">Winogradskya consettensis</name>
    <dbReference type="NCBI Taxonomy" id="113560"/>
    <lineage>
        <taxon>Bacteria</taxon>
        <taxon>Bacillati</taxon>
        <taxon>Actinomycetota</taxon>
        <taxon>Actinomycetes</taxon>
        <taxon>Micromonosporales</taxon>
        <taxon>Micromonosporaceae</taxon>
        <taxon>Winogradskya</taxon>
    </lineage>
</organism>
<evidence type="ECO:0000256" key="4">
    <source>
        <dbReference type="ARBA" id="ARBA00022692"/>
    </source>
</evidence>
<name>A0A919VRN9_9ACTN</name>
<keyword evidence="9" id="KW-0739">Sodium transport</keyword>
<evidence type="ECO:0000256" key="7">
    <source>
        <dbReference type="ARBA" id="ARBA00023065"/>
    </source>
</evidence>
<dbReference type="Gene3D" id="6.10.140.1330">
    <property type="match status" value="1"/>
</dbReference>
<protein>
    <submittedName>
        <fullName evidence="12">Sodium/hydrogen exchanger</fullName>
    </submittedName>
</protein>
<evidence type="ECO:0000256" key="5">
    <source>
        <dbReference type="ARBA" id="ARBA00022989"/>
    </source>
</evidence>
<evidence type="ECO:0000256" key="10">
    <source>
        <dbReference type="SAM" id="Phobius"/>
    </source>
</evidence>
<dbReference type="EMBL" id="BOQP01000003">
    <property type="protein sequence ID" value="GIM66895.1"/>
    <property type="molecule type" value="Genomic_DNA"/>
</dbReference>